<evidence type="ECO:0000256" key="3">
    <source>
        <dbReference type="PROSITE-ProRule" id="PRU00339"/>
    </source>
</evidence>
<accession>A0ABT9SYI7</accession>
<dbReference type="PROSITE" id="PS50005">
    <property type="entry name" value="TPR"/>
    <property type="match status" value="1"/>
</dbReference>
<dbReference type="HAMAP" id="MF_02066">
    <property type="entry name" value="CpoB"/>
    <property type="match status" value="1"/>
</dbReference>
<keyword evidence="2" id="KW-0131">Cell cycle</keyword>
<dbReference type="RefSeq" id="WP_306849586.1">
    <property type="nucleotide sequence ID" value="NZ_JAUSSK010000003.1"/>
</dbReference>
<evidence type="ECO:0000313" key="8">
    <source>
        <dbReference type="Proteomes" id="UP001237737"/>
    </source>
</evidence>
<feature type="coiled-coil region" evidence="2">
    <location>
        <begin position="55"/>
        <end position="96"/>
    </location>
</feature>
<feature type="domain" description="YbgF trimerisation" evidence="6">
    <location>
        <begin position="37"/>
        <end position="109"/>
    </location>
</feature>
<proteinExistence type="inferred from homology"/>
<feature type="signal peptide" evidence="2">
    <location>
        <begin position="1"/>
        <end position="31"/>
    </location>
</feature>
<feature type="region of interest" description="Disordered" evidence="4">
    <location>
        <begin position="103"/>
        <end position="132"/>
    </location>
</feature>
<dbReference type="InterPro" id="IPR034706">
    <property type="entry name" value="CpoB"/>
</dbReference>
<dbReference type="InterPro" id="IPR019734">
    <property type="entry name" value="TPR_rpt"/>
</dbReference>
<dbReference type="SUPFAM" id="SSF48452">
    <property type="entry name" value="TPR-like"/>
    <property type="match status" value="1"/>
</dbReference>
<comment type="subcellular location">
    <subcellularLocation>
        <location evidence="2">Periplasm</location>
    </subcellularLocation>
</comment>
<gene>
    <name evidence="2" type="primary">cpoB</name>
    <name evidence="7" type="ORF">J2T07_002040</name>
</gene>
<evidence type="ECO:0000256" key="2">
    <source>
        <dbReference type="HAMAP-Rule" id="MF_02066"/>
    </source>
</evidence>
<evidence type="ECO:0000256" key="4">
    <source>
        <dbReference type="SAM" id="MobiDB-lite"/>
    </source>
</evidence>
<dbReference type="NCBIfam" id="TIGR02795">
    <property type="entry name" value="tol_pal_ybgF"/>
    <property type="match status" value="1"/>
</dbReference>
<keyword evidence="2" id="KW-0175">Coiled coil</keyword>
<dbReference type="InterPro" id="IPR032519">
    <property type="entry name" value="YbgF_tri"/>
</dbReference>
<evidence type="ECO:0000256" key="1">
    <source>
        <dbReference type="ARBA" id="ARBA00022729"/>
    </source>
</evidence>
<dbReference type="InterPro" id="IPR011990">
    <property type="entry name" value="TPR-like_helical_dom_sf"/>
</dbReference>
<feature type="region of interest" description="Disordered" evidence="4">
    <location>
        <begin position="142"/>
        <end position="161"/>
    </location>
</feature>
<evidence type="ECO:0000259" key="5">
    <source>
        <dbReference type="Pfam" id="PF13525"/>
    </source>
</evidence>
<comment type="similarity">
    <text evidence="2">Belongs to the CpoB family.</text>
</comment>
<dbReference type="Pfam" id="PF13525">
    <property type="entry name" value="YfiO"/>
    <property type="match status" value="1"/>
</dbReference>
<keyword evidence="1 2" id="KW-0732">Signal</keyword>
<dbReference type="Gene3D" id="1.20.5.110">
    <property type="match status" value="1"/>
</dbReference>
<keyword evidence="2" id="KW-0574">Periplasm</keyword>
<feature type="chain" id="PRO_5044927980" description="Cell division coordinator CpoB" evidence="2">
    <location>
        <begin position="32"/>
        <end position="286"/>
    </location>
</feature>
<dbReference type="Gene3D" id="1.25.40.10">
    <property type="entry name" value="Tetratricopeptide repeat domain"/>
    <property type="match status" value="1"/>
</dbReference>
<reference evidence="7 8" key="1">
    <citation type="submission" date="2023-07" db="EMBL/GenBank/DDBJ databases">
        <title>Sorghum-associated microbial communities from plants grown in Nebraska, USA.</title>
        <authorList>
            <person name="Schachtman D."/>
        </authorList>
    </citation>
    <scope>NUCLEOTIDE SEQUENCE [LARGE SCALE GENOMIC DNA]</scope>
    <source>
        <strain evidence="7 8">CC60</strain>
    </source>
</reference>
<keyword evidence="3" id="KW-0802">TPR repeat</keyword>
<dbReference type="EMBL" id="JAUSSK010000003">
    <property type="protein sequence ID" value="MDQ0009850.1"/>
    <property type="molecule type" value="Genomic_DNA"/>
</dbReference>
<keyword evidence="8" id="KW-1185">Reference proteome</keyword>
<dbReference type="InterPro" id="IPR039565">
    <property type="entry name" value="BamD-like"/>
</dbReference>
<dbReference type="Proteomes" id="UP001237737">
    <property type="component" value="Unassembled WGS sequence"/>
</dbReference>
<protein>
    <recommendedName>
        <fullName evidence="2">Cell division coordinator CpoB</fullName>
    </recommendedName>
</protein>
<feature type="repeat" description="TPR" evidence="3">
    <location>
        <begin position="197"/>
        <end position="230"/>
    </location>
</feature>
<dbReference type="Pfam" id="PF16331">
    <property type="entry name" value="TolA_bind_tri"/>
    <property type="match status" value="1"/>
</dbReference>
<feature type="domain" description="Outer membrane lipoprotein BamD-like" evidence="5">
    <location>
        <begin position="159"/>
        <end position="284"/>
    </location>
</feature>
<sequence length="286" mass="30453" precursor="true">MKKTLATSTMARLGVAGAIASATLFAVPAIAQDTRLSLADRVSRLEQQSQGQAGTVSLVNQVNDLQQQLSQLQGQIEELQHQNQQLQESQKAQYADLDSRLGRLEKGGAPQGQPPAASATTPSAPASAAIAPAAAQATQAAAAAPGASAAPQGQPPSSDQQAAYDTAFKSLRAGDYVTASRGFRDFLVKYPDSPLAPNAYYWLGESYYVTMNYPVAIEAFQRLVKQYPQSDKVSDGLLKVGYCQIELKQQDAAIATLKQVTAKYPGTKAAGLAQERLRRLQRQTAN</sequence>
<comment type="caution">
    <text evidence="7">The sequence shown here is derived from an EMBL/GenBank/DDBJ whole genome shotgun (WGS) entry which is preliminary data.</text>
</comment>
<evidence type="ECO:0000313" key="7">
    <source>
        <dbReference type="EMBL" id="MDQ0009850.1"/>
    </source>
</evidence>
<keyword evidence="2" id="KW-0132">Cell division</keyword>
<name>A0ABT9SYI7_9GAMM</name>
<evidence type="ECO:0000259" key="6">
    <source>
        <dbReference type="Pfam" id="PF16331"/>
    </source>
</evidence>
<comment type="function">
    <text evidence="2">Mediates coordination of peptidoglycan synthesis and outer membrane constriction during cell division.</text>
</comment>
<organism evidence="7 8">
    <name type="scientific">Luteibacter jiangsuensis</name>
    <dbReference type="NCBI Taxonomy" id="637577"/>
    <lineage>
        <taxon>Bacteria</taxon>
        <taxon>Pseudomonadati</taxon>
        <taxon>Pseudomonadota</taxon>
        <taxon>Gammaproteobacteria</taxon>
        <taxon>Lysobacterales</taxon>
        <taxon>Rhodanobacteraceae</taxon>
        <taxon>Luteibacter</taxon>
    </lineage>
</organism>
<dbReference type="InterPro" id="IPR014162">
    <property type="entry name" value="CpoB_C"/>
</dbReference>
<feature type="compositionally biased region" description="Low complexity" evidence="4">
    <location>
        <begin position="114"/>
        <end position="132"/>
    </location>
</feature>